<evidence type="ECO:0000256" key="1">
    <source>
        <dbReference type="SAM" id="MobiDB-lite"/>
    </source>
</evidence>
<evidence type="ECO:0000313" key="3">
    <source>
        <dbReference type="Proteomes" id="UP000310200"/>
    </source>
</evidence>
<dbReference type="Proteomes" id="UP000310200">
    <property type="component" value="Unassembled WGS sequence"/>
</dbReference>
<name>A0A4S2L1E4_9HYME</name>
<feature type="non-terminal residue" evidence="2">
    <location>
        <position position="110"/>
    </location>
</feature>
<gene>
    <name evidence="2" type="ORF">DBV15_11160</name>
</gene>
<sequence>MGRHPGTRGFCDVDTTNDDRPDRKQLQIARGIAAHGARQTEVSKNKPRAVASAQQSRRNNKCNPDEVITEGNRHSDKNTRTGLGDGRLYRCIVIIKMPLEKAARAFQIAN</sequence>
<protein>
    <submittedName>
        <fullName evidence="2">Uncharacterized protein</fullName>
    </submittedName>
</protein>
<keyword evidence="3" id="KW-1185">Reference proteome</keyword>
<dbReference type="AlphaFoldDB" id="A0A4S2L1E4"/>
<reference evidence="2 3" key="1">
    <citation type="journal article" date="2019" name="Philos. Trans. R. Soc. Lond., B, Biol. Sci.">
        <title>Ant behaviour and brain gene expression of defending hosts depend on the ecological success of the intruding social parasite.</title>
        <authorList>
            <person name="Kaur R."/>
            <person name="Stoldt M."/>
            <person name="Jongepier E."/>
            <person name="Feldmeyer B."/>
            <person name="Menzel F."/>
            <person name="Bornberg-Bauer E."/>
            <person name="Foitzik S."/>
        </authorList>
    </citation>
    <scope>NUCLEOTIDE SEQUENCE [LARGE SCALE GENOMIC DNA]</scope>
    <source>
        <tissue evidence="2">Whole body</tissue>
    </source>
</reference>
<accession>A0A4S2L1E4</accession>
<proteinExistence type="predicted"/>
<dbReference type="EMBL" id="QBLH01000334">
    <property type="protein sequence ID" value="TGZ56475.1"/>
    <property type="molecule type" value="Genomic_DNA"/>
</dbReference>
<comment type="caution">
    <text evidence="2">The sequence shown here is derived from an EMBL/GenBank/DDBJ whole genome shotgun (WGS) entry which is preliminary data.</text>
</comment>
<feature type="region of interest" description="Disordered" evidence="1">
    <location>
        <begin position="1"/>
        <end position="82"/>
    </location>
</feature>
<evidence type="ECO:0000313" key="2">
    <source>
        <dbReference type="EMBL" id="TGZ56475.1"/>
    </source>
</evidence>
<organism evidence="2 3">
    <name type="scientific">Temnothorax longispinosus</name>
    <dbReference type="NCBI Taxonomy" id="300112"/>
    <lineage>
        <taxon>Eukaryota</taxon>
        <taxon>Metazoa</taxon>
        <taxon>Ecdysozoa</taxon>
        <taxon>Arthropoda</taxon>
        <taxon>Hexapoda</taxon>
        <taxon>Insecta</taxon>
        <taxon>Pterygota</taxon>
        <taxon>Neoptera</taxon>
        <taxon>Endopterygota</taxon>
        <taxon>Hymenoptera</taxon>
        <taxon>Apocrita</taxon>
        <taxon>Aculeata</taxon>
        <taxon>Formicoidea</taxon>
        <taxon>Formicidae</taxon>
        <taxon>Myrmicinae</taxon>
        <taxon>Temnothorax</taxon>
    </lineage>
</organism>